<proteinExistence type="predicted"/>
<dbReference type="Gene3D" id="3.80.10.10">
    <property type="entry name" value="Ribonuclease Inhibitor"/>
    <property type="match status" value="1"/>
</dbReference>
<organism evidence="1 2">
    <name type="scientific">Rickenella mellea</name>
    <dbReference type="NCBI Taxonomy" id="50990"/>
    <lineage>
        <taxon>Eukaryota</taxon>
        <taxon>Fungi</taxon>
        <taxon>Dikarya</taxon>
        <taxon>Basidiomycota</taxon>
        <taxon>Agaricomycotina</taxon>
        <taxon>Agaricomycetes</taxon>
        <taxon>Hymenochaetales</taxon>
        <taxon>Rickenellaceae</taxon>
        <taxon>Rickenella</taxon>
    </lineage>
</organism>
<sequence length="563" mass="63872">MTSTHLNDSVFHSANIKNIETLASLTAKYARSLIGVNEEPRSFELSTATTSRCPLSSDQELEQLRAEVDYIDTQLNQHLQYMEILRQALESVRQSRLQHANRRKVIVERLEGIMETRTAKLPGLPGEILSKICEEYTHIKKMHGEKDPKPTSCELCDIICTGQHVPLKVQVGAMSPQSFRDSILQNRKAPLDVFTSSAFSTSESRHSGSRTLRTLENALEFGDRWRTLSIEEDNMDAVDFVLRHCWSILPRIRILDISGKFVDESMERNHLPSFISWASHIPRLRVAKVPLGYIASSKWLFQHLTSLCLGLPDKSDKPDDLVDCLQSLAGLRRLTLRASGKFHLESYRTETIASMPSLEELELMFDELDTDILTCMLRSFSCQNVRKYIAHFITLFEYHSASTRGETQGETQEEPSGDFAVNLWSFLDEKFPALEVLTLGNHIVTRHRGHALYSTSRDSTSWEADFLAILAKPVDAGGRWLLSRLSSLTIPVGVYECLLFDPILRLVAARTQHENISNVQSVTMYDLSGSDLVEATLDSLRFHIPNLHIERSYTRRAEGFLFA</sequence>
<evidence type="ECO:0000313" key="2">
    <source>
        <dbReference type="Proteomes" id="UP000294933"/>
    </source>
</evidence>
<dbReference type="InterPro" id="IPR032675">
    <property type="entry name" value="LRR_dom_sf"/>
</dbReference>
<dbReference type="SUPFAM" id="SSF52047">
    <property type="entry name" value="RNI-like"/>
    <property type="match status" value="1"/>
</dbReference>
<dbReference type="EMBL" id="ML170233">
    <property type="protein sequence ID" value="TDL16870.1"/>
    <property type="molecule type" value="Genomic_DNA"/>
</dbReference>
<dbReference type="AlphaFoldDB" id="A0A4Y7PQS7"/>
<protein>
    <submittedName>
        <fullName evidence="1">Uncharacterized protein</fullName>
    </submittedName>
</protein>
<gene>
    <name evidence="1" type="ORF">BD410DRAFT_901755</name>
</gene>
<reference evidence="1 2" key="1">
    <citation type="submission" date="2018-06" db="EMBL/GenBank/DDBJ databases">
        <title>A transcriptomic atlas of mushroom development highlights an independent origin of complex multicellularity.</title>
        <authorList>
            <consortium name="DOE Joint Genome Institute"/>
            <person name="Krizsan K."/>
            <person name="Almasi E."/>
            <person name="Merenyi Z."/>
            <person name="Sahu N."/>
            <person name="Viragh M."/>
            <person name="Koszo T."/>
            <person name="Mondo S."/>
            <person name="Kiss B."/>
            <person name="Balint B."/>
            <person name="Kues U."/>
            <person name="Barry K."/>
            <person name="Hegedus J.C."/>
            <person name="Henrissat B."/>
            <person name="Johnson J."/>
            <person name="Lipzen A."/>
            <person name="Ohm R."/>
            <person name="Nagy I."/>
            <person name="Pangilinan J."/>
            <person name="Yan J."/>
            <person name="Xiong Y."/>
            <person name="Grigoriev I.V."/>
            <person name="Hibbett D.S."/>
            <person name="Nagy L.G."/>
        </authorList>
    </citation>
    <scope>NUCLEOTIDE SEQUENCE [LARGE SCALE GENOMIC DNA]</scope>
    <source>
        <strain evidence="1 2">SZMC22713</strain>
    </source>
</reference>
<keyword evidence="2" id="KW-1185">Reference proteome</keyword>
<dbReference type="Proteomes" id="UP000294933">
    <property type="component" value="Unassembled WGS sequence"/>
</dbReference>
<accession>A0A4Y7PQS7</accession>
<evidence type="ECO:0000313" key="1">
    <source>
        <dbReference type="EMBL" id="TDL16870.1"/>
    </source>
</evidence>
<dbReference type="VEuPathDB" id="FungiDB:BD410DRAFT_901755"/>
<name>A0A4Y7PQS7_9AGAM</name>